<sequence length="509" mass="53572">MTVTAVPEVSTGEVKARALKGMFVLAARTVASQGLRVLSALVLSRLLFPADYGLFGIVSYAASLGVFLGDLGLSAALVRQPHEPTHDETFTIFWCHQALTAAIVATVCALASRLTEGYALGAGAVPMVWALALGLFLSSLRVIPLMALERKLAFPVIARAELVESVAQVIATIALAALGFGAWALAVGGLVRGAVGLVLIWWASPWRPRGRFRLDVLKRLMGFGLAFQLPPLVAALVAGWVPLVVGGVLGKEAVGLVNWAWALASTPMMLSVVLNRVAFPAYCRLQEDPAGFAEYLRTSLRRLSAVLLLVIPCVVLGLPVVVPLFFGERWVPAVALVQWFSLECVLTTLTGLLATAQNAGGRPWERLVVVVGVGAAKWSVGTWVIQRFGMEGVGPLGLSVSLVEMAVTAWLVGRINPAMRGLVTQVVEPFVTVALLLAGACAAALTLPLAASDLGTLARALVGVVLFAGLLLARERLPGTLSLLGELKDILGFVRARRAARAAPVSPAS</sequence>
<feature type="transmembrane region" description="Helical" evidence="7">
    <location>
        <begin position="259"/>
        <end position="282"/>
    </location>
</feature>
<keyword evidence="3" id="KW-1003">Cell membrane</keyword>
<organism evidence="8 9">
    <name type="scientific">Pyxidicoccus parkwayensis</name>
    <dbReference type="NCBI Taxonomy" id="2813578"/>
    <lineage>
        <taxon>Bacteria</taxon>
        <taxon>Pseudomonadati</taxon>
        <taxon>Myxococcota</taxon>
        <taxon>Myxococcia</taxon>
        <taxon>Myxococcales</taxon>
        <taxon>Cystobacterineae</taxon>
        <taxon>Myxococcaceae</taxon>
        <taxon>Pyxidicoccus</taxon>
    </lineage>
</organism>
<feature type="transmembrane region" description="Helical" evidence="7">
    <location>
        <begin position="90"/>
        <end position="112"/>
    </location>
</feature>
<keyword evidence="6 7" id="KW-0472">Membrane</keyword>
<feature type="transmembrane region" description="Helical" evidence="7">
    <location>
        <begin position="223"/>
        <end position="247"/>
    </location>
</feature>
<comment type="similarity">
    <text evidence="2">Belongs to the polysaccharide synthase family.</text>
</comment>
<keyword evidence="4 7" id="KW-0812">Transmembrane</keyword>
<keyword evidence="5 7" id="KW-1133">Transmembrane helix</keyword>
<dbReference type="RefSeq" id="WP_206721797.1">
    <property type="nucleotide sequence ID" value="NZ_CP071090.1"/>
</dbReference>
<dbReference type="EMBL" id="CP071090">
    <property type="protein sequence ID" value="QSQ20216.1"/>
    <property type="molecule type" value="Genomic_DNA"/>
</dbReference>
<feature type="transmembrane region" description="Helical" evidence="7">
    <location>
        <begin position="433"/>
        <end position="451"/>
    </location>
</feature>
<evidence type="ECO:0000313" key="8">
    <source>
        <dbReference type="EMBL" id="QSQ20216.1"/>
    </source>
</evidence>
<reference evidence="8 9" key="1">
    <citation type="submission" date="2021-02" db="EMBL/GenBank/DDBJ databases">
        <title>De Novo genome assembly of isolated myxobacteria.</title>
        <authorList>
            <person name="Stevens D.C."/>
        </authorList>
    </citation>
    <scope>NUCLEOTIDE SEQUENCE [LARGE SCALE GENOMIC DNA]</scope>
    <source>
        <strain evidence="9">SCPEA02</strain>
    </source>
</reference>
<feature type="transmembrane region" description="Helical" evidence="7">
    <location>
        <begin position="332"/>
        <end position="355"/>
    </location>
</feature>
<feature type="transmembrane region" description="Helical" evidence="7">
    <location>
        <begin position="303"/>
        <end position="326"/>
    </location>
</feature>
<evidence type="ECO:0000256" key="5">
    <source>
        <dbReference type="ARBA" id="ARBA00022989"/>
    </source>
</evidence>
<name>A0ABX7NMY4_9BACT</name>
<accession>A0ABX7NMY4</accession>
<evidence type="ECO:0000313" key="9">
    <source>
        <dbReference type="Proteomes" id="UP000662747"/>
    </source>
</evidence>
<dbReference type="Pfam" id="PF13440">
    <property type="entry name" value="Polysacc_synt_3"/>
    <property type="match status" value="1"/>
</dbReference>
<dbReference type="PANTHER" id="PTHR30250">
    <property type="entry name" value="PST FAMILY PREDICTED COLANIC ACID TRANSPORTER"/>
    <property type="match status" value="1"/>
</dbReference>
<dbReference type="InterPro" id="IPR050833">
    <property type="entry name" value="Poly_Biosynth_Transport"/>
</dbReference>
<feature type="transmembrane region" description="Helical" evidence="7">
    <location>
        <begin position="182"/>
        <end position="202"/>
    </location>
</feature>
<dbReference type="Proteomes" id="UP000662747">
    <property type="component" value="Chromosome"/>
</dbReference>
<dbReference type="PANTHER" id="PTHR30250:SF10">
    <property type="entry name" value="LIPOPOLYSACCHARIDE BIOSYNTHESIS PROTEIN WZXC"/>
    <property type="match status" value="1"/>
</dbReference>
<gene>
    <name evidence="8" type="ORF">JY651_33800</name>
</gene>
<feature type="transmembrane region" description="Helical" evidence="7">
    <location>
        <begin position="367"/>
        <end position="386"/>
    </location>
</feature>
<feature type="transmembrane region" description="Helical" evidence="7">
    <location>
        <begin position="54"/>
        <end position="78"/>
    </location>
</feature>
<proteinExistence type="inferred from homology"/>
<evidence type="ECO:0000256" key="3">
    <source>
        <dbReference type="ARBA" id="ARBA00022475"/>
    </source>
</evidence>
<evidence type="ECO:0000256" key="7">
    <source>
        <dbReference type="SAM" id="Phobius"/>
    </source>
</evidence>
<evidence type="ECO:0000256" key="2">
    <source>
        <dbReference type="ARBA" id="ARBA00007430"/>
    </source>
</evidence>
<evidence type="ECO:0000256" key="6">
    <source>
        <dbReference type="ARBA" id="ARBA00023136"/>
    </source>
</evidence>
<feature type="transmembrane region" description="Helical" evidence="7">
    <location>
        <begin position="392"/>
        <end position="412"/>
    </location>
</feature>
<feature type="transmembrane region" description="Helical" evidence="7">
    <location>
        <begin position="118"/>
        <end position="140"/>
    </location>
</feature>
<protein>
    <submittedName>
        <fullName evidence="8">Oligosaccharide flippase family protein</fullName>
    </submittedName>
</protein>
<comment type="subcellular location">
    <subcellularLocation>
        <location evidence="1">Cell membrane</location>
        <topology evidence="1">Multi-pass membrane protein</topology>
    </subcellularLocation>
</comment>
<evidence type="ECO:0000256" key="1">
    <source>
        <dbReference type="ARBA" id="ARBA00004651"/>
    </source>
</evidence>
<feature type="transmembrane region" description="Helical" evidence="7">
    <location>
        <begin position="457"/>
        <end position="473"/>
    </location>
</feature>
<keyword evidence="9" id="KW-1185">Reference proteome</keyword>
<evidence type="ECO:0000256" key="4">
    <source>
        <dbReference type="ARBA" id="ARBA00022692"/>
    </source>
</evidence>